<feature type="domain" description="Asparaginase/glutaminase C-terminal" evidence="8">
    <location>
        <begin position="204"/>
        <end position="306"/>
    </location>
</feature>
<evidence type="ECO:0000256" key="5">
    <source>
        <dbReference type="PROSITE-ProRule" id="PRU10099"/>
    </source>
</evidence>
<dbReference type="InterPro" id="IPR004550">
    <property type="entry name" value="AsnASE_II"/>
</dbReference>
<evidence type="ECO:0000256" key="6">
    <source>
        <dbReference type="PROSITE-ProRule" id="PRU10100"/>
    </source>
</evidence>
<dbReference type="InterPro" id="IPR040919">
    <property type="entry name" value="Asparaginase_C"/>
</dbReference>
<dbReference type="CDD" id="cd08964">
    <property type="entry name" value="L-asparaginase_II"/>
    <property type="match status" value="1"/>
</dbReference>
<gene>
    <name evidence="9" type="ORF">QOZ88_03085</name>
</gene>
<dbReference type="PROSITE" id="PS00144">
    <property type="entry name" value="ASN_GLN_ASE_1"/>
    <property type="match status" value="1"/>
</dbReference>
<dbReference type="PROSITE" id="PS00917">
    <property type="entry name" value="ASN_GLN_ASE_2"/>
    <property type="match status" value="1"/>
</dbReference>
<feature type="active site" evidence="6">
    <location>
        <position position="84"/>
    </location>
</feature>
<feature type="active site" evidence="5">
    <location>
        <position position="11"/>
    </location>
</feature>
<keyword evidence="10" id="KW-1185">Reference proteome</keyword>
<reference evidence="10" key="1">
    <citation type="submission" date="2023-05" db="EMBL/GenBank/DDBJ databases">
        <title>Draft genome of Pseudofrankia sp. BMG5.37.</title>
        <authorList>
            <person name="Gtari M."/>
            <person name="Ghodhbane F."/>
            <person name="Sbissi I."/>
        </authorList>
    </citation>
    <scope>NUCLEOTIDE SEQUENCE [LARGE SCALE GENOMIC DNA]</scope>
    <source>
        <strain evidence="10">BMG 814</strain>
    </source>
</reference>
<dbReference type="InterPro" id="IPR036152">
    <property type="entry name" value="Asp/glu_Ase-like_sf"/>
</dbReference>
<dbReference type="PRINTS" id="PR00139">
    <property type="entry name" value="ASNGLNASE"/>
</dbReference>
<dbReference type="SFLD" id="SFLDS00057">
    <property type="entry name" value="Glutaminase/Asparaginase"/>
    <property type="match status" value="1"/>
</dbReference>
<comment type="caution">
    <text evidence="9">The sequence shown here is derived from an EMBL/GenBank/DDBJ whole genome shotgun (WGS) entry which is preliminary data.</text>
</comment>
<dbReference type="Gene3D" id="3.40.50.40">
    <property type="match status" value="1"/>
</dbReference>
<sequence>MPIHLLATGGTIASRRGAGGLASVTPAADLLAAAGTPDGLVVTTSDLTTVGSFALTTADLRGLVAEVRRRLAADVDGVVVTHGTDTMEESVFLADLVHDDPRPVVLTGAQRPFDDPAPDGPRNLADALRVAAAPAARGCGALLCFDGLAFAARGVRKVETLRSGAFAAPGRGPVLRVDGDAVTPLARPVRGPALPLDLDADLPRVDVVPLYLGADDALLRAAVAAGAAGVVLQAFGAGNVTPAVAAAVAELVAGGTPVLVCSRVPSGPVAPLYTGGGGADLARDGAVLAGDLSPWQARLLLAAALAVAPHDPLPVVRDHLAAGARTSDRVDGVQG</sequence>
<dbReference type="InterPro" id="IPR037152">
    <property type="entry name" value="L-asparaginase_N_sf"/>
</dbReference>
<dbReference type="PANTHER" id="PTHR11707">
    <property type="entry name" value="L-ASPARAGINASE"/>
    <property type="match status" value="1"/>
</dbReference>
<evidence type="ECO:0000313" key="9">
    <source>
        <dbReference type="EMBL" id="MDP5181610.1"/>
    </source>
</evidence>
<keyword evidence="3" id="KW-0378">Hydrolase</keyword>
<comment type="catalytic activity">
    <reaction evidence="4">
        <text>L-asparagine + H2O = L-aspartate + NH4(+)</text>
        <dbReference type="Rhea" id="RHEA:21016"/>
        <dbReference type="ChEBI" id="CHEBI:15377"/>
        <dbReference type="ChEBI" id="CHEBI:28938"/>
        <dbReference type="ChEBI" id="CHEBI:29991"/>
        <dbReference type="ChEBI" id="CHEBI:58048"/>
        <dbReference type="EC" id="3.5.1.1"/>
    </reaction>
</comment>
<protein>
    <recommendedName>
        <fullName evidence="2">asparaginase</fullName>
        <ecNumber evidence="2">3.5.1.1</ecNumber>
    </recommendedName>
</protein>
<dbReference type="SMART" id="SM00870">
    <property type="entry name" value="Asparaginase"/>
    <property type="match status" value="1"/>
</dbReference>
<dbReference type="Proteomes" id="UP001233673">
    <property type="component" value="Unassembled WGS sequence"/>
</dbReference>
<dbReference type="EC" id="3.5.1.1" evidence="2"/>
<name>A0ABT9I7Q9_9ACTN</name>
<dbReference type="InterPro" id="IPR027475">
    <property type="entry name" value="Asparaginase/glutaminase_AS2"/>
</dbReference>
<evidence type="ECO:0000256" key="2">
    <source>
        <dbReference type="ARBA" id="ARBA00012920"/>
    </source>
</evidence>
<comment type="similarity">
    <text evidence="1">Belongs to the asparaginase 1 family.</text>
</comment>
<dbReference type="PANTHER" id="PTHR11707:SF28">
    <property type="entry name" value="60 KDA LYSOPHOSPHOLIPASE"/>
    <property type="match status" value="1"/>
</dbReference>
<proteinExistence type="inferred from homology"/>
<dbReference type="PIRSF" id="PIRSF500176">
    <property type="entry name" value="L_ASNase"/>
    <property type="match status" value="1"/>
</dbReference>
<organism evidence="9 10">
    <name type="scientific">Blastococcus carthaginiensis</name>
    <dbReference type="NCBI Taxonomy" id="3050034"/>
    <lineage>
        <taxon>Bacteria</taxon>
        <taxon>Bacillati</taxon>
        <taxon>Actinomycetota</taxon>
        <taxon>Actinomycetes</taxon>
        <taxon>Geodermatophilales</taxon>
        <taxon>Geodermatophilaceae</taxon>
        <taxon>Blastococcus</taxon>
    </lineage>
</organism>
<evidence type="ECO:0000259" key="7">
    <source>
        <dbReference type="Pfam" id="PF00710"/>
    </source>
</evidence>
<evidence type="ECO:0000256" key="4">
    <source>
        <dbReference type="ARBA" id="ARBA00049366"/>
    </source>
</evidence>
<dbReference type="InterPro" id="IPR020827">
    <property type="entry name" value="Asparaginase/glutaminase_AS1"/>
</dbReference>
<evidence type="ECO:0000259" key="8">
    <source>
        <dbReference type="Pfam" id="PF17763"/>
    </source>
</evidence>
<dbReference type="SUPFAM" id="SSF53774">
    <property type="entry name" value="Glutaminase/Asparaginase"/>
    <property type="match status" value="1"/>
</dbReference>
<dbReference type="Pfam" id="PF17763">
    <property type="entry name" value="Asparaginase_C"/>
    <property type="match status" value="1"/>
</dbReference>
<dbReference type="InterPro" id="IPR027474">
    <property type="entry name" value="L-asparaginase_N"/>
</dbReference>
<dbReference type="Pfam" id="PF00710">
    <property type="entry name" value="Asparaginase"/>
    <property type="match status" value="1"/>
</dbReference>
<dbReference type="PIRSF" id="PIRSF001220">
    <property type="entry name" value="L-ASNase_gatD"/>
    <property type="match status" value="1"/>
</dbReference>
<dbReference type="PROSITE" id="PS51732">
    <property type="entry name" value="ASN_GLN_ASE_3"/>
    <property type="match status" value="1"/>
</dbReference>
<dbReference type="InterPro" id="IPR006034">
    <property type="entry name" value="Asparaginase/glutaminase-like"/>
</dbReference>
<dbReference type="RefSeq" id="WP_305998328.1">
    <property type="nucleotide sequence ID" value="NZ_JASNFN010000002.1"/>
</dbReference>
<accession>A0ABT9I7Q9</accession>
<dbReference type="EMBL" id="JASNFN010000002">
    <property type="protein sequence ID" value="MDP5181610.1"/>
    <property type="molecule type" value="Genomic_DNA"/>
</dbReference>
<evidence type="ECO:0000256" key="3">
    <source>
        <dbReference type="ARBA" id="ARBA00022801"/>
    </source>
</evidence>
<dbReference type="InterPro" id="IPR027473">
    <property type="entry name" value="L-asparaginase_C"/>
</dbReference>
<evidence type="ECO:0000313" key="10">
    <source>
        <dbReference type="Proteomes" id="UP001233673"/>
    </source>
</evidence>
<evidence type="ECO:0000256" key="1">
    <source>
        <dbReference type="ARBA" id="ARBA00010518"/>
    </source>
</evidence>
<dbReference type="Gene3D" id="3.40.50.1170">
    <property type="entry name" value="L-asparaginase, N-terminal domain"/>
    <property type="match status" value="1"/>
</dbReference>
<feature type="domain" description="L-asparaginase N-terminal" evidence="7">
    <location>
        <begin position="3"/>
        <end position="185"/>
    </location>
</feature>